<feature type="chain" id="PRO_5009524185" description="DUF4352 domain-containing protein" evidence="1">
    <location>
        <begin position="25"/>
        <end position="166"/>
    </location>
</feature>
<evidence type="ECO:0000256" key="1">
    <source>
        <dbReference type="SAM" id="SignalP"/>
    </source>
</evidence>
<evidence type="ECO:0008006" key="4">
    <source>
        <dbReference type="Google" id="ProtNLM"/>
    </source>
</evidence>
<evidence type="ECO:0000313" key="3">
    <source>
        <dbReference type="Proteomes" id="UP000177306"/>
    </source>
</evidence>
<sequence length="166" mass="18151">MRIIPLTTLAAAAALSVFASSVRAEVSNSPVCESPAPAVRSAGKQVLVGVLLPASGFHNLRGFPKFIVEIHVPPGQVGQARGEAVIGVQKCTYRTADDKTAIVSHVKFQSQLLTEGRWKDHLGTLIELPERAVVDKVLFRTKIGDTRFIGEWKEFEGHPFVLLRKR</sequence>
<keyword evidence="1" id="KW-0732">Signal</keyword>
<comment type="caution">
    <text evidence="2">The sequence shown here is derived from an EMBL/GenBank/DDBJ whole genome shotgun (WGS) entry which is preliminary data.</text>
</comment>
<accession>A0A1F6EIM9</accession>
<proteinExistence type="predicted"/>
<gene>
    <name evidence="2" type="ORF">A3A38_04760</name>
</gene>
<dbReference type="EMBL" id="MFLY01000007">
    <property type="protein sequence ID" value="OGG73182.1"/>
    <property type="molecule type" value="Genomic_DNA"/>
</dbReference>
<organism evidence="2 3">
    <name type="scientific">Candidatus Kaiserbacteria bacterium RIFCSPLOWO2_01_FULL_53_17</name>
    <dbReference type="NCBI Taxonomy" id="1798511"/>
    <lineage>
        <taxon>Bacteria</taxon>
        <taxon>Candidatus Kaiseribacteriota</taxon>
    </lineage>
</organism>
<evidence type="ECO:0000313" key="2">
    <source>
        <dbReference type="EMBL" id="OGG73182.1"/>
    </source>
</evidence>
<feature type="signal peptide" evidence="1">
    <location>
        <begin position="1"/>
        <end position="24"/>
    </location>
</feature>
<protein>
    <recommendedName>
        <fullName evidence="4">DUF4352 domain-containing protein</fullName>
    </recommendedName>
</protein>
<reference evidence="2 3" key="1">
    <citation type="journal article" date="2016" name="Nat. Commun.">
        <title>Thousands of microbial genomes shed light on interconnected biogeochemical processes in an aquifer system.</title>
        <authorList>
            <person name="Anantharaman K."/>
            <person name="Brown C.T."/>
            <person name="Hug L.A."/>
            <person name="Sharon I."/>
            <person name="Castelle C.J."/>
            <person name="Probst A.J."/>
            <person name="Thomas B.C."/>
            <person name="Singh A."/>
            <person name="Wilkins M.J."/>
            <person name="Karaoz U."/>
            <person name="Brodie E.L."/>
            <person name="Williams K.H."/>
            <person name="Hubbard S.S."/>
            <person name="Banfield J.F."/>
        </authorList>
    </citation>
    <scope>NUCLEOTIDE SEQUENCE [LARGE SCALE GENOMIC DNA]</scope>
</reference>
<dbReference type="Proteomes" id="UP000177306">
    <property type="component" value="Unassembled WGS sequence"/>
</dbReference>
<name>A0A1F6EIM9_9BACT</name>
<dbReference type="AlphaFoldDB" id="A0A1F6EIM9"/>